<protein>
    <submittedName>
        <fullName evidence="1">Uncharacterized protein</fullName>
    </submittedName>
</protein>
<dbReference type="EMBL" id="SJPW01000020">
    <property type="protein sequence ID" value="TWU43577.1"/>
    <property type="molecule type" value="Genomic_DNA"/>
</dbReference>
<organism evidence="1 2">
    <name type="scientific">Rubripirellula tenax</name>
    <dbReference type="NCBI Taxonomy" id="2528015"/>
    <lineage>
        <taxon>Bacteria</taxon>
        <taxon>Pseudomonadati</taxon>
        <taxon>Planctomycetota</taxon>
        <taxon>Planctomycetia</taxon>
        <taxon>Pirellulales</taxon>
        <taxon>Pirellulaceae</taxon>
        <taxon>Rubripirellula</taxon>
    </lineage>
</organism>
<reference evidence="1 2" key="1">
    <citation type="submission" date="2019-02" db="EMBL/GenBank/DDBJ databases">
        <title>Deep-cultivation of Planctomycetes and their phenomic and genomic characterization uncovers novel biology.</title>
        <authorList>
            <person name="Wiegand S."/>
            <person name="Jogler M."/>
            <person name="Boedeker C."/>
            <person name="Pinto D."/>
            <person name="Vollmers J."/>
            <person name="Rivas-Marin E."/>
            <person name="Kohn T."/>
            <person name="Peeters S.H."/>
            <person name="Heuer A."/>
            <person name="Rast P."/>
            <person name="Oberbeckmann S."/>
            <person name="Bunk B."/>
            <person name="Jeske O."/>
            <person name="Meyerdierks A."/>
            <person name="Storesund J.E."/>
            <person name="Kallscheuer N."/>
            <person name="Luecker S."/>
            <person name="Lage O.M."/>
            <person name="Pohl T."/>
            <person name="Merkel B.J."/>
            <person name="Hornburger P."/>
            <person name="Mueller R.-W."/>
            <person name="Bruemmer F."/>
            <person name="Labrenz M."/>
            <person name="Spormann A.M."/>
            <person name="Op Den Camp H."/>
            <person name="Overmann J."/>
            <person name="Amann R."/>
            <person name="Jetten M.S.M."/>
            <person name="Mascher T."/>
            <person name="Medema M.H."/>
            <person name="Devos D.P."/>
            <person name="Kaster A.-K."/>
            <person name="Ovreas L."/>
            <person name="Rohde M."/>
            <person name="Galperin M.Y."/>
            <person name="Jogler C."/>
        </authorList>
    </citation>
    <scope>NUCLEOTIDE SEQUENCE [LARGE SCALE GENOMIC DNA]</scope>
    <source>
        <strain evidence="1 2">Poly51</strain>
    </source>
</reference>
<name>A0A5C6E6J3_9BACT</name>
<comment type="caution">
    <text evidence="1">The sequence shown here is derived from an EMBL/GenBank/DDBJ whole genome shotgun (WGS) entry which is preliminary data.</text>
</comment>
<proteinExistence type="predicted"/>
<dbReference type="Proteomes" id="UP000318288">
    <property type="component" value="Unassembled WGS sequence"/>
</dbReference>
<dbReference type="AlphaFoldDB" id="A0A5C6E6J3"/>
<evidence type="ECO:0000313" key="2">
    <source>
        <dbReference type="Proteomes" id="UP000318288"/>
    </source>
</evidence>
<sequence length="116" mass="12680">MCSSVSRIAVENIVNTDWHALQSGNDRHHRAGRVKLSMSNAAASPAPCECHGYQTYNAALRGGSGGTFARCRKLPILTQFAPLTGGKWVVFLEIRLLVCRVRVDQNHLAQSAFADE</sequence>
<accession>A0A5C6E6J3</accession>
<gene>
    <name evidence="1" type="ORF">Poly51_63190</name>
</gene>
<keyword evidence="2" id="KW-1185">Reference proteome</keyword>
<evidence type="ECO:0000313" key="1">
    <source>
        <dbReference type="EMBL" id="TWU43577.1"/>
    </source>
</evidence>